<dbReference type="Pfam" id="PF01131">
    <property type="entry name" value="Topoisom_bac"/>
    <property type="match status" value="1"/>
</dbReference>
<feature type="domain" description="Toprim" evidence="12">
    <location>
        <begin position="3"/>
        <end position="114"/>
    </location>
</feature>
<keyword evidence="6" id="KW-0460">Magnesium</keyword>
<dbReference type="InterPro" id="IPR013498">
    <property type="entry name" value="Topo_IA_Znf"/>
</dbReference>
<dbReference type="EC" id="5.6.2.1" evidence="10"/>
<dbReference type="PROSITE" id="PS52039">
    <property type="entry name" value="TOPO_IA_2"/>
    <property type="match status" value="1"/>
</dbReference>
<dbReference type="Pfam" id="PF01396">
    <property type="entry name" value="Zn_ribbon_Top1"/>
    <property type="match status" value="3"/>
</dbReference>
<keyword evidence="3" id="KW-0479">Metal-binding</keyword>
<comment type="catalytic activity">
    <reaction evidence="1 10">
        <text>ATP-independent breakage of single-stranded DNA, followed by passage and rejoining.</text>
        <dbReference type="EC" id="5.6.2.1"/>
    </reaction>
</comment>
<proteinExistence type="inferred from homology"/>
<feature type="site" description="Interaction with DNA" evidence="10">
    <location>
        <position position="140"/>
    </location>
</feature>
<evidence type="ECO:0000256" key="4">
    <source>
        <dbReference type="ARBA" id="ARBA00022771"/>
    </source>
</evidence>
<dbReference type="KEGG" id="ble:BleG1_2265"/>
<evidence type="ECO:0000256" key="11">
    <source>
        <dbReference type="SAM" id="MobiDB-lite"/>
    </source>
</evidence>
<dbReference type="CDD" id="cd03363">
    <property type="entry name" value="TOPRIM_TopoIA_TopoI"/>
    <property type="match status" value="1"/>
</dbReference>
<dbReference type="Gene3D" id="3.40.50.140">
    <property type="match status" value="1"/>
</dbReference>
<dbReference type="InterPro" id="IPR003601">
    <property type="entry name" value="Topo_IA_2"/>
</dbReference>
<dbReference type="RefSeq" id="WP_038480781.1">
    <property type="nucleotide sequence ID" value="NZ_CP003923.1"/>
</dbReference>
<comment type="function">
    <text evidence="10">Releases the supercoiling and torsional tension of DNA, which is introduced during the DNA replication and transcription, by transiently cleaving and rejoining one strand of the DNA duplex. Introduces a single-strand break via transesterification at a target site in duplex DNA. The scissile phosphodiester is attacked by the catalytic tyrosine of the enzyme, resulting in the formation of a DNA-(5'-phosphotyrosyl)-enzyme intermediate and the expulsion of a 3'-OH DNA strand. The free DNA strand then undergoes passage around the unbroken strand, thus removing DNA supercoils. Finally, in the religation step, the DNA 3'-OH attacks the covalent intermediate to expel the active-site tyrosine and restore the DNA phosphodiester backbone.</text>
</comment>
<dbReference type="InterPro" id="IPR013826">
    <property type="entry name" value="Topo_IA_cen_sub3"/>
</dbReference>
<evidence type="ECO:0000256" key="6">
    <source>
        <dbReference type="ARBA" id="ARBA00022842"/>
    </source>
</evidence>
<dbReference type="GO" id="GO:0005694">
    <property type="term" value="C:chromosome"/>
    <property type="evidence" value="ECO:0007669"/>
    <property type="project" value="InterPro"/>
</dbReference>
<keyword evidence="7 10" id="KW-0799">Topoisomerase</keyword>
<evidence type="ECO:0000256" key="10">
    <source>
        <dbReference type="HAMAP-Rule" id="MF_00952"/>
    </source>
</evidence>
<comment type="similarity">
    <text evidence="2 10">Belongs to the type IA topoisomerase family.</text>
</comment>
<dbReference type="InterPro" id="IPR013824">
    <property type="entry name" value="Topo_IA_cen_sub1"/>
</dbReference>
<organism evidence="14 15">
    <name type="scientific">Shouchella lehensis G1</name>
    <dbReference type="NCBI Taxonomy" id="1246626"/>
    <lineage>
        <taxon>Bacteria</taxon>
        <taxon>Bacillati</taxon>
        <taxon>Bacillota</taxon>
        <taxon>Bacilli</taxon>
        <taxon>Bacillales</taxon>
        <taxon>Bacillaceae</taxon>
        <taxon>Shouchella</taxon>
    </lineage>
</organism>
<evidence type="ECO:0000256" key="5">
    <source>
        <dbReference type="ARBA" id="ARBA00022833"/>
    </source>
</evidence>
<dbReference type="Gene3D" id="1.10.460.10">
    <property type="entry name" value="Topoisomerase I, domain 2"/>
    <property type="match status" value="1"/>
</dbReference>
<feature type="site" description="Interaction with DNA" evidence="10">
    <location>
        <position position="490"/>
    </location>
</feature>
<feature type="site" description="Interaction with DNA" evidence="10">
    <location>
        <position position="139"/>
    </location>
</feature>
<feature type="site" description="Interaction with DNA" evidence="10">
    <location>
        <position position="155"/>
    </location>
</feature>
<dbReference type="NCBIfam" id="TIGR01051">
    <property type="entry name" value="topA_bact"/>
    <property type="match status" value="1"/>
</dbReference>
<dbReference type="eggNOG" id="COG0550">
    <property type="taxonomic scope" value="Bacteria"/>
</dbReference>
<dbReference type="Proteomes" id="UP000027142">
    <property type="component" value="Chromosome"/>
</dbReference>
<name>A0A060M2S0_9BACI</name>
<dbReference type="InterPro" id="IPR005733">
    <property type="entry name" value="TopoI_bac-type"/>
</dbReference>
<gene>
    <name evidence="10" type="primary">topA</name>
    <name evidence="14" type="ORF">BleG1_2265</name>
</gene>
<dbReference type="SUPFAM" id="SSF57783">
    <property type="entry name" value="Zinc beta-ribbon"/>
    <property type="match status" value="1"/>
</dbReference>
<dbReference type="InterPro" id="IPR023406">
    <property type="entry name" value="Topo_IA_AS"/>
</dbReference>
<dbReference type="PATRIC" id="fig|1246626.3.peg.2263"/>
<dbReference type="Gene3D" id="1.10.290.10">
    <property type="entry name" value="Topoisomerase I, domain 4"/>
    <property type="match status" value="1"/>
</dbReference>
<dbReference type="GO" id="GO:0006265">
    <property type="term" value="P:DNA topological change"/>
    <property type="evidence" value="ECO:0007669"/>
    <property type="project" value="UniProtKB-UniRule"/>
</dbReference>
<dbReference type="CDD" id="cd00186">
    <property type="entry name" value="TOP1Ac"/>
    <property type="match status" value="1"/>
</dbReference>
<keyword evidence="9 10" id="KW-0413">Isomerase</keyword>
<dbReference type="InterPro" id="IPR003602">
    <property type="entry name" value="Topo_IA_DNA-bd_dom"/>
</dbReference>
<evidence type="ECO:0000256" key="2">
    <source>
        <dbReference type="ARBA" id="ARBA00009446"/>
    </source>
</evidence>
<feature type="site" description="Interaction with DNA" evidence="10">
    <location>
        <position position="33"/>
    </location>
</feature>
<dbReference type="Gene3D" id="3.30.65.10">
    <property type="entry name" value="Bacterial Topoisomerase I, domain 1"/>
    <property type="match status" value="1"/>
</dbReference>
<dbReference type="PANTHER" id="PTHR42785">
    <property type="entry name" value="DNA TOPOISOMERASE, TYPE IA, CORE"/>
    <property type="match status" value="1"/>
</dbReference>
<dbReference type="SMART" id="SM00436">
    <property type="entry name" value="TOP1Bc"/>
    <property type="match status" value="1"/>
</dbReference>
<dbReference type="InterPro" id="IPR023405">
    <property type="entry name" value="Topo_IA_core_domain"/>
</dbReference>
<dbReference type="Pfam" id="PF01751">
    <property type="entry name" value="Toprim"/>
    <property type="match status" value="1"/>
</dbReference>
<dbReference type="PROSITE" id="PS00396">
    <property type="entry name" value="TOPO_IA_1"/>
    <property type="match status" value="1"/>
</dbReference>
<feature type="active site" description="O-(5'-phospho-DNA)-tyrosine intermediate" evidence="10">
    <location>
        <position position="298"/>
    </location>
</feature>
<feature type="site" description="Interaction with DNA" evidence="10">
    <location>
        <position position="143"/>
    </location>
</feature>
<dbReference type="Gene3D" id="2.70.20.10">
    <property type="entry name" value="Topoisomerase I, domain 3"/>
    <property type="match status" value="1"/>
</dbReference>
<keyword evidence="15" id="KW-1185">Reference proteome</keyword>
<evidence type="ECO:0000256" key="1">
    <source>
        <dbReference type="ARBA" id="ARBA00000213"/>
    </source>
</evidence>
<dbReference type="InterPro" id="IPR000380">
    <property type="entry name" value="Topo_IA"/>
</dbReference>
<feature type="site" description="Interaction with DNA" evidence="10">
    <location>
        <position position="300"/>
    </location>
</feature>
<evidence type="ECO:0000259" key="12">
    <source>
        <dbReference type="PROSITE" id="PS50880"/>
    </source>
</evidence>
<dbReference type="PRINTS" id="PR00417">
    <property type="entry name" value="PRTPISMRASEI"/>
</dbReference>
<protein>
    <recommendedName>
        <fullName evidence="10">DNA topoisomerase 1</fullName>
        <ecNumber evidence="10">5.6.2.1</ecNumber>
    </recommendedName>
    <alternativeName>
        <fullName evidence="10">DNA topoisomerase I</fullName>
    </alternativeName>
</protein>
<keyword evidence="5" id="KW-0862">Zinc</keyword>
<dbReference type="PANTHER" id="PTHR42785:SF1">
    <property type="entry name" value="DNA TOPOISOMERASE"/>
    <property type="match status" value="1"/>
</dbReference>
<dbReference type="HAMAP" id="MF_00952">
    <property type="entry name" value="Topoisom_1_prok"/>
    <property type="match status" value="1"/>
</dbReference>
<dbReference type="AlphaFoldDB" id="A0A060M2S0"/>
<dbReference type="GO" id="GO:0003677">
    <property type="term" value="F:DNA binding"/>
    <property type="evidence" value="ECO:0007669"/>
    <property type="project" value="UniProtKB-KW"/>
</dbReference>
<dbReference type="InterPro" id="IPR034149">
    <property type="entry name" value="TOPRIM_TopoI"/>
</dbReference>
<evidence type="ECO:0000313" key="14">
    <source>
        <dbReference type="EMBL" id="AIC94843.1"/>
    </source>
</evidence>
<dbReference type="HOGENOM" id="CLU_002929_4_3_9"/>
<dbReference type="InterPro" id="IPR013825">
    <property type="entry name" value="Topo_IA_cen_sub2"/>
</dbReference>
<dbReference type="EMBL" id="CP003923">
    <property type="protein sequence ID" value="AIC94843.1"/>
    <property type="molecule type" value="Genomic_DNA"/>
</dbReference>
<evidence type="ECO:0000259" key="13">
    <source>
        <dbReference type="PROSITE" id="PS52039"/>
    </source>
</evidence>
<dbReference type="InterPro" id="IPR028612">
    <property type="entry name" value="Topoisom_1_IA"/>
</dbReference>
<comment type="subunit">
    <text evidence="10">Monomer.</text>
</comment>
<feature type="region of interest" description="Disordered" evidence="11">
    <location>
        <begin position="328"/>
        <end position="347"/>
    </location>
</feature>
<dbReference type="GO" id="GO:0008270">
    <property type="term" value="F:zinc ion binding"/>
    <property type="evidence" value="ECO:0007669"/>
    <property type="project" value="UniProtKB-KW"/>
</dbReference>
<evidence type="ECO:0000256" key="9">
    <source>
        <dbReference type="ARBA" id="ARBA00023235"/>
    </source>
</evidence>
<dbReference type="STRING" id="1246626.BleG1_2265"/>
<keyword evidence="8 10" id="KW-0238">DNA-binding</keyword>
<evidence type="ECO:0000313" key="15">
    <source>
        <dbReference type="Proteomes" id="UP000027142"/>
    </source>
</evidence>
<feature type="region of interest" description="Interaction with DNA" evidence="10">
    <location>
        <begin position="163"/>
        <end position="168"/>
    </location>
</feature>
<dbReference type="SMART" id="SM00493">
    <property type="entry name" value="TOPRIM"/>
    <property type="match status" value="1"/>
</dbReference>
<dbReference type="GO" id="GO:0003917">
    <property type="term" value="F:DNA topoisomerase type I (single strand cut, ATP-independent) activity"/>
    <property type="evidence" value="ECO:0007669"/>
    <property type="project" value="UniProtKB-UniRule"/>
</dbReference>
<evidence type="ECO:0000256" key="3">
    <source>
        <dbReference type="ARBA" id="ARBA00022723"/>
    </source>
</evidence>
<reference evidence="14 15" key="1">
    <citation type="journal article" date="2014" name="Gene">
        <title>A comparative genomic analysis of the alkalitolerant soil bacterium Bacillus lehensis G1.</title>
        <authorList>
            <person name="Noor Y.M."/>
            <person name="Samsulrizal N.H."/>
            <person name="Jema'on N.A."/>
            <person name="Low K.O."/>
            <person name="Ramli A.N."/>
            <person name="Alias N.I."/>
            <person name="Damis S.I."/>
            <person name="Fuzi S.F."/>
            <person name="Isa M.N."/>
            <person name="Murad A.M."/>
            <person name="Raih M.F."/>
            <person name="Bakar F.D."/>
            <person name="Najimudin N."/>
            <person name="Mahadi N.M."/>
            <person name="Illias R.M."/>
        </authorList>
    </citation>
    <scope>NUCLEOTIDE SEQUENCE [LARGE SCALE GENOMIC DNA]</scope>
    <source>
        <strain evidence="14 15">G1</strain>
    </source>
</reference>
<dbReference type="InterPro" id="IPR013497">
    <property type="entry name" value="Topo_IA_cen"/>
</dbReference>
<dbReference type="PROSITE" id="PS50880">
    <property type="entry name" value="TOPRIM"/>
    <property type="match status" value="1"/>
</dbReference>
<accession>A0A060M2S0</accession>
<evidence type="ECO:0000256" key="7">
    <source>
        <dbReference type="ARBA" id="ARBA00023029"/>
    </source>
</evidence>
<dbReference type="OrthoDB" id="9804262at2"/>
<feature type="site" description="Interaction with DNA" evidence="10">
    <location>
        <position position="148"/>
    </location>
</feature>
<feature type="domain" description="Topo IA-type catalytic" evidence="13">
    <location>
        <begin position="129"/>
        <end position="558"/>
    </location>
</feature>
<keyword evidence="4" id="KW-0863">Zinc-finger</keyword>
<evidence type="ECO:0000256" key="8">
    <source>
        <dbReference type="ARBA" id="ARBA00023125"/>
    </source>
</evidence>
<sequence>MSDYLVIVESPAKAKTIGKYLGKKYVVKASMGHVRDLPKSQMGVSVEENYEPRYITIRGKGPVLKELKTAAKKAKRIYLAADPDREGEAIAWHLAHSLNIDEHSDCRVVFNEITKNAIKDAFKQPRPINMDLVDAQQARRILDRLVGYNISPLLWKKVKKGLSAGRVQSVAVKLITDREKEIQSFVPEEYWSIQGQFSYGQEQFEARFHSINGNKETLSTEEDVHHVLDTLSGADFRIAEVKKRERKRNPVAPFTTSSLQQEAARKLNFRAKKTMLIAQQLYEGIDLGKQGTVGLITYMRTDSTRISDTAKQETFEYIQKNYGEEYTKKEVQKQKQDKKTQDAHEAIRPTSVMYEPKQMKEYLSRDQLRLYRLVWERLVASEMAPAVMDTMTVDLENNGVIFRANGSKLKFPGFMKVYIEGNDDNKKEEDRLLPDLQENEMVEKQELNPNQHFTQPPPRYTEARLVKTLEELGIGRPSTYAPTLDTIQRRGYVALDEKRFVPTELGEIVLDLIVEFFPEILDVEFTAKMEEDLDSIEDGRDNWIEIIDQFYKSFEKRLEVAEEQMEEVEIKDEPAGEDCEKCGHEMVYKMGRYGKFMACSNFPDCRNTKAIVKDIGVKCPTCKEGNIVERKSKKRRIFYGCDRYPECEFVSWDKPIARPCPKCESLLVEKKSKKGVFVACTSCDYEEEKQ</sequence>
<dbReference type="SMART" id="SM00437">
    <property type="entry name" value="TOP1Ac"/>
    <property type="match status" value="1"/>
</dbReference>
<dbReference type="SUPFAM" id="SSF56712">
    <property type="entry name" value="Prokaryotic type I DNA topoisomerase"/>
    <property type="match status" value="1"/>
</dbReference>
<dbReference type="InterPro" id="IPR006171">
    <property type="entry name" value="TOPRIM_dom"/>
</dbReference>